<reference evidence="2 3" key="1">
    <citation type="submission" date="2015-09" db="EMBL/GenBank/DDBJ databases">
        <authorList>
            <consortium name="Pathogen Informatics"/>
        </authorList>
    </citation>
    <scope>NUCLEOTIDE SEQUENCE [LARGE SCALE GENOMIC DNA]</scope>
    <source>
        <strain evidence="2 3">2789STDY5608837</strain>
    </source>
</reference>
<dbReference type="InterPro" id="IPR008900">
    <property type="entry name" value="Zot_N"/>
</dbReference>
<dbReference type="RefSeq" id="WP_055066602.1">
    <property type="nucleotide sequence ID" value="NZ_CYZD01000021.1"/>
</dbReference>
<dbReference type="Pfam" id="PF05707">
    <property type="entry name" value="Zot"/>
    <property type="match status" value="1"/>
</dbReference>
<evidence type="ECO:0000313" key="3">
    <source>
        <dbReference type="Proteomes" id="UP000095409"/>
    </source>
</evidence>
<dbReference type="Gene3D" id="3.40.50.300">
    <property type="entry name" value="P-loop containing nucleotide triphosphate hydrolases"/>
    <property type="match status" value="1"/>
</dbReference>
<organism evidence="2 3">
    <name type="scientific">Blautia obeum</name>
    <dbReference type="NCBI Taxonomy" id="40520"/>
    <lineage>
        <taxon>Bacteria</taxon>
        <taxon>Bacillati</taxon>
        <taxon>Bacillota</taxon>
        <taxon>Clostridia</taxon>
        <taxon>Lachnospirales</taxon>
        <taxon>Lachnospiraceae</taxon>
        <taxon>Blautia</taxon>
    </lineage>
</organism>
<feature type="domain" description="Zona occludens toxin N-terminal" evidence="1">
    <location>
        <begin position="1"/>
        <end position="166"/>
    </location>
</feature>
<proteinExistence type="predicted"/>
<dbReference type="EMBL" id="CYZD01000021">
    <property type="protein sequence ID" value="CUO73399.1"/>
    <property type="molecule type" value="Genomic_DNA"/>
</dbReference>
<name>A0A174HKA2_9FIRM</name>
<dbReference type="Proteomes" id="UP000095409">
    <property type="component" value="Unassembled WGS sequence"/>
</dbReference>
<evidence type="ECO:0000313" key="2">
    <source>
        <dbReference type="EMBL" id="CUO73399.1"/>
    </source>
</evidence>
<gene>
    <name evidence="2" type="ORF">ERS852394_02896</name>
</gene>
<evidence type="ECO:0000259" key="1">
    <source>
        <dbReference type="Pfam" id="PF05707"/>
    </source>
</evidence>
<dbReference type="InterPro" id="IPR027417">
    <property type="entry name" value="P-loop_NTPase"/>
</dbReference>
<dbReference type="SUPFAM" id="SSF52540">
    <property type="entry name" value="P-loop containing nucleoside triphosphate hydrolases"/>
    <property type="match status" value="1"/>
</dbReference>
<dbReference type="AlphaFoldDB" id="A0A174HKA2"/>
<accession>A0A174HKA2</accession>
<sequence>MIFLYSGTPGSGKSLHVAERLYHLLRAGRPTVCNFEINLKRIPPKRRELFHYKSNIEITPEYLIEFSQKYFKGKKVKEGSLLLVIDECQLMFNAREWNKVGRDKWLSFFTLHRHYGYDIILIAQFDRMIDRQIRSLIEYEYIHRKVSNFGLRGKFLCAVMLSPKLFVSVKVWYPMKEKVGSEFFKCKRKYYSLYDTYMMLDAPE</sequence>
<protein>
    <submittedName>
        <fullName evidence="2">Zonula occludens toxin</fullName>
    </submittedName>
</protein>